<organism evidence="3 4">
    <name type="scientific">Haemaphysalis longicornis</name>
    <name type="common">Bush tick</name>
    <dbReference type="NCBI Taxonomy" id="44386"/>
    <lineage>
        <taxon>Eukaryota</taxon>
        <taxon>Metazoa</taxon>
        <taxon>Ecdysozoa</taxon>
        <taxon>Arthropoda</taxon>
        <taxon>Chelicerata</taxon>
        <taxon>Arachnida</taxon>
        <taxon>Acari</taxon>
        <taxon>Parasitiformes</taxon>
        <taxon>Ixodida</taxon>
        <taxon>Ixodoidea</taxon>
        <taxon>Ixodidae</taxon>
        <taxon>Haemaphysalinae</taxon>
        <taxon>Haemaphysalis</taxon>
    </lineage>
</organism>
<comment type="caution">
    <text evidence="3">The sequence shown here is derived from an EMBL/GenBank/DDBJ whole genome shotgun (WGS) entry which is preliminary data.</text>
</comment>
<dbReference type="EMBL" id="JABSTR010000004">
    <property type="protein sequence ID" value="KAH9369229.1"/>
    <property type="molecule type" value="Genomic_DNA"/>
</dbReference>
<sequence>MLDTAQLPPQLQVPLEQQNQMMFKISESNGLILPVNATAPFRMRRSVVFDIVRIGRTTDFFSFGGHHYRLFAHARRVSSKKVQRMDAGVVSLHLERFTRQLGPFFHLWKMRPAPRSASGVQIVRLSVPTWVENGTEDSVLLDCEYVYTERDDSQLVVKWFLNDDPKPIYQWIPELESRHVSQRLKGRLNTDFTVTGNHFTKFRALNLLRPTTELSGRYSCHVTSHSSQDQRSQLMTVYARPKHFVFNFSRSAEESATTFVCEATGAFPLPTLTVFRLDEEPSSPSSAPRRHALAPTQRVTPRQDGSYVTRVTSRVPDEDFSRAGRHLFVCLLSIPGTDFKKQRLIEFYPGRAFPSRIFPPVRINTWLIGELGRKFSPDADSEEILIWPTEEMMVAMGCSAGEGKGMKRSRYNGVQPP</sequence>
<dbReference type="OrthoDB" id="6478865at2759"/>
<dbReference type="SUPFAM" id="SSF48726">
    <property type="entry name" value="Immunoglobulin"/>
    <property type="match status" value="2"/>
</dbReference>
<dbReference type="Gene3D" id="2.60.40.10">
    <property type="entry name" value="Immunoglobulins"/>
    <property type="match status" value="1"/>
</dbReference>
<dbReference type="PANTHER" id="PTHR21261">
    <property type="entry name" value="BEAT PROTEIN"/>
    <property type="match status" value="1"/>
</dbReference>
<dbReference type="PANTHER" id="PTHR21261:SF2">
    <property type="entry name" value="GH04238P-RELATED"/>
    <property type="match status" value="1"/>
</dbReference>
<dbReference type="InterPro" id="IPR013783">
    <property type="entry name" value="Ig-like_fold"/>
</dbReference>
<evidence type="ECO:0000313" key="4">
    <source>
        <dbReference type="Proteomes" id="UP000821853"/>
    </source>
</evidence>
<protein>
    <recommendedName>
        <fullName evidence="2">Ig-like domain-containing protein</fullName>
    </recommendedName>
</protein>
<dbReference type="OMA" id="PVRINTW"/>
<feature type="domain" description="Ig-like" evidence="2">
    <location>
        <begin position="114"/>
        <end position="236"/>
    </location>
</feature>
<dbReference type="InterPro" id="IPR036179">
    <property type="entry name" value="Ig-like_dom_sf"/>
</dbReference>
<dbReference type="Proteomes" id="UP000821853">
    <property type="component" value="Chromosome 2"/>
</dbReference>
<gene>
    <name evidence="3" type="ORF">HPB48_016944</name>
</gene>
<dbReference type="AlphaFoldDB" id="A0A9J6G1N4"/>
<reference evidence="3 4" key="1">
    <citation type="journal article" date="2020" name="Cell">
        <title>Large-Scale Comparative Analyses of Tick Genomes Elucidate Their Genetic Diversity and Vector Capacities.</title>
        <authorList>
            <consortium name="Tick Genome and Microbiome Consortium (TIGMIC)"/>
            <person name="Jia N."/>
            <person name="Wang J."/>
            <person name="Shi W."/>
            <person name="Du L."/>
            <person name="Sun Y."/>
            <person name="Zhan W."/>
            <person name="Jiang J.F."/>
            <person name="Wang Q."/>
            <person name="Zhang B."/>
            <person name="Ji P."/>
            <person name="Bell-Sakyi L."/>
            <person name="Cui X.M."/>
            <person name="Yuan T.T."/>
            <person name="Jiang B.G."/>
            <person name="Yang W.F."/>
            <person name="Lam T.T."/>
            <person name="Chang Q.C."/>
            <person name="Ding S.J."/>
            <person name="Wang X.J."/>
            <person name="Zhu J.G."/>
            <person name="Ruan X.D."/>
            <person name="Zhao L."/>
            <person name="Wei J.T."/>
            <person name="Ye R.Z."/>
            <person name="Que T.C."/>
            <person name="Du C.H."/>
            <person name="Zhou Y.H."/>
            <person name="Cheng J.X."/>
            <person name="Dai P.F."/>
            <person name="Guo W.B."/>
            <person name="Han X.H."/>
            <person name="Huang E.J."/>
            <person name="Li L.F."/>
            <person name="Wei W."/>
            <person name="Gao Y.C."/>
            <person name="Liu J.Z."/>
            <person name="Shao H.Z."/>
            <person name="Wang X."/>
            <person name="Wang C.C."/>
            <person name="Yang T.C."/>
            <person name="Huo Q.B."/>
            <person name="Li W."/>
            <person name="Chen H.Y."/>
            <person name="Chen S.E."/>
            <person name="Zhou L.G."/>
            <person name="Ni X.B."/>
            <person name="Tian J.H."/>
            <person name="Sheng Y."/>
            <person name="Liu T."/>
            <person name="Pan Y.S."/>
            <person name="Xia L.Y."/>
            <person name="Li J."/>
            <person name="Zhao F."/>
            <person name="Cao W.C."/>
        </authorList>
    </citation>
    <scope>NUCLEOTIDE SEQUENCE [LARGE SCALE GENOMIC DNA]</scope>
    <source>
        <strain evidence="3">HaeL-2018</strain>
    </source>
</reference>
<evidence type="ECO:0000256" key="1">
    <source>
        <dbReference type="SAM" id="MobiDB-lite"/>
    </source>
</evidence>
<dbReference type="InterPro" id="IPR007110">
    <property type="entry name" value="Ig-like_dom"/>
</dbReference>
<evidence type="ECO:0000313" key="3">
    <source>
        <dbReference type="EMBL" id="KAH9369229.1"/>
    </source>
</evidence>
<accession>A0A9J6G1N4</accession>
<feature type="region of interest" description="Disordered" evidence="1">
    <location>
        <begin position="278"/>
        <end position="307"/>
    </location>
</feature>
<keyword evidence="4" id="KW-1185">Reference proteome</keyword>
<dbReference type="PROSITE" id="PS50835">
    <property type="entry name" value="IG_LIKE"/>
    <property type="match status" value="1"/>
</dbReference>
<dbReference type="VEuPathDB" id="VectorBase:HLOH_057099"/>
<evidence type="ECO:0000259" key="2">
    <source>
        <dbReference type="PROSITE" id="PS50835"/>
    </source>
</evidence>
<name>A0A9J6G1N4_HAELO</name>
<proteinExistence type="predicted"/>